<feature type="compositionally biased region" description="Basic and acidic residues" evidence="1">
    <location>
        <begin position="150"/>
        <end position="159"/>
    </location>
</feature>
<feature type="region of interest" description="Disordered" evidence="1">
    <location>
        <begin position="97"/>
        <end position="116"/>
    </location>
</feature>
<evidence type="ECO:0000313" key="3">
    <source>
        <dbReference type="Proteomes" id="UP001159363"/>
    </source>
</evidence>
<dbReference type="EMBL" id="JARBHB010000012">
    <property type="protein sequence ID" value="KAJ8871249.1"/>
    <property type="molecule type" value="Genomic_DNA"/>
</dbReference>
<reference evidence="2 3" key="1">
    <citation type="submission" date="2023-02" db="EMBL/GenBank/DDBJ databases">
        <title>LHISI_Scaffold_Assembly.</title>
        <authorList>
            <person name="Stuart O.P."/>
            <person name="Cleave R."/>
            <person name="Magrath M.J.L."/>
            <person name="Mikheyev A.S."/>
        </authorList>
    </citation>
    <scope>NUCLEOTIDE SEQUENCE [LARGE SCALE GENOMIC DNA]</scope>
    <source>
        <strain evidence="2">Daus_M_001</strain>
        <tissue evidence="2">Leg muscle</tissue>
    </source>
</reference>
<organism evidence="2 3">
    <name type="scientific">Dryococelus australis</name>
    <dbReference type="NCBI Taxonomy" id="614101"/>
    <lineage>
        <taxon>Eukaryota</taxon>
        <taxon>Metazoa</taxon>
        <taxon>Ecdysozoa</taxon>
        <taxon>Arthropoda</taxon>
        <taxon>Hexapoda</taxon>
        <taxon>Insecta</taxon>
        <taxon>Pterygota</taxon>
        <taxon>Neoptera</taxon>
        <taxon>Polyneoptera</taxon>
        <taxon>Phasmatodea</taxon>
        <taxon>Verophasmatodea</taxon>
        <taxon>Anareolatae</taxon>
        <taxon>Phasmatidae</taxon>
        <taxon>Eurycanthinae</taxon>
        <taxon>Dryococelus</taxon>
    </lineage>
</organism>
<protein>
    <submittedName>
        <fullName evidence="2">Uncharacterized protein</fullName>
    </submittedName>
</protein>
<evidence type="ECO:0000313" key="2">
    <source>
        <dbReference type="EMBL" id="KAJ8871249.1"/>
    </source>
</evidence>
<gene>
    <name evidence="2" type="ORF">PR048_027555</name>
</gene>
<accession>A0ABQ9GGV1</accession>
<proteinExistence type="predicted"/>
<keyword evidence="3" id="KW-1185">Reference proteome</keyword>
<name>A0ABQ9GGV1_9NEOP</name>
<sequence length="193" mass="21650">MTTTPTCRDRTDPSQCFRGRKRGLVHLRLAPYPNIVTVHLSTRAKRRLVAEHQTCGKFIILHVLAKFNSDGVIFWTQVFRQLRAIFGRLLTSSEARMEQRQAGENGRSPRKPADQWHCPARFPHAKIWGVTPPGIEPGSLCEGVPRPSRHHDPVSELVRDPLTVATGARRPGGESPNCPESDAPPLEMRRADL</sequence>
<feature type="region of interest" description="Disordered" evidence="1">
    <location>
        <begin position="139"/>
        <end position="193"/>
    </location>
</feature>
<evidence type="ECO:0000256" key="1">
    <source>
        <dbReference type="SAM" id="MobiDB-lite"/>
    </source>
</evidence>
<dbReference type="Proteomes" id="UP001159363">
    <property type="component" value="Chromosome 11"/>
</dbReference>
<comment type="caution">
    <text evidence="2">The sequence shown here is derived from an EMBL/GenBank/DDBJ whole genome shotgun (WGS) entry which is preliminary data.</text>
</comment>